<feature type="domain" description="Molybdopterin oxidoreductase N-terminal" evidence="13">
    <location>
        <begin position="47"/>
        <end position="87"/>
    </location>
</feature>
<dbReference type="FunFam" id="2.40.40.20:FF:000009">
    <property type="entry name" value="Biotin sulfoxide reductase 2"/>
    <property type="match status" value="1"/>
</dbReference>
<dbReference type="GO" id="GO:0009055">
    <property type="term" value="F:electron transfer activity"/>
    <property type="evidence" value="ECO:0007669"/>
    <property type="project" value="TreeGrafter"/>
</dbReference>
<evidence type="ECO:0000313" key="15">
    <source>
        <dbReference type="Proteomes" id="UP000184694"/>
    </source>
</evidence>
<dbReference type="Gene3D" id="3.40.228.10">
    <property type="entry name" value="Dimethylsulfoxide Reductase, domain 2"/>
    <property type="match status" value="1"/>
</dbReference>
<dbReference type="Pfam" id="PF01568">
    <property type="entry name" value="Molydop_binding"/>
    <property type="match status" value="1"/>
</dbReference>
<feature type="binding site" evidence="10">
    <location>
        <position position="467"/>
    </location>
    <ligand>
        <name>Mo-bis(molybdopterin guanine dinucleotide)</name>
        <dbReference type="ChEBI" id="CHEBI:60539"/>
    </ligand>
</feature>
<dbReference type="GO" id="GO:0030288">
    <property type="term" value="C:outer membrane-bounded periplasmic space"/>
    <property type="evidence" value="ECO:0007669"/>
    <property type="project" value="TreeGrafter"/>
</dbReference>
<dbReference type="GO" id="GO:0043546">
    <property type="term" value="F:molybdopterin cofactor binding"/>
    <property type="evidence" value="ECO:0007669"/>
    <property type="project" value="InterPro"/>
</dbReference>
<dbReference type="RefSeq" id="WP_217694166.1">
    <property type="nucleotide sequence ID" value="NZ_FSRG01000003.1"/>
</dbReference>
<dbReference type="GO" id="GO:0009061">
    <property type="term" value="P:anaerobic respiration"/>
    <property type="evidence" value="ECO:0007669"/>
    <property type="project" value="TreeGrafter"/>
</dbReference>
<dbReference type="InterPro" id="IPR006656">
    <property type="entry name" value="Mopterin_OxRdtase"/>
</dbReference>
<dbReference type="InterPro" id="IPR006657">
    <property type="entry name" value="MoPterin_dinucl-bd_dom"/>
</dbReference>
<keyword evidence="8" id="KW-0560">Oxidoreductase</keyword>
<dbReference type="FunFam" id="3.40.228.10:FF:000003">
    <property type="entry name" value="Biotin sulfoxide reductase 2"/>
    <property type="match status" value="1"/>
</dbReference>
<dbReference type="AlphaFoldDB" id="A0A1N6ECL6"/>
<evidence type="ECO:0000256" key="4">
    <source>
        <dbReference type="ARBA" id="ARBA00022505"/>
    </source>
</evidence>
<dbReference type="InterPro" id="IPR006655">
    <property type="entry name" value="Mopterin_OxRdtase_prok_CS"/>
</dbReference>
<feature type="binding site" evidence="10">
    <location>
        <position position="363"/>
    </location>
    <ligand>
        <name>Mo-bis(molybdopterin guanine dinucleotide)</name>
        <dbReference type="ChEBI" id="CHEBI:60539"/>
    </ligand>
</feature>
<proteinExistence type="inferred from homology"/>
<evidence type="ECO:0000256" key="7">
    <source>
        <dbReference type="ARBA" id="ARBA00022764"/>
    </source>
</evidence>
<keyword evidence="15" id="KW-1185">Reference proteome</keyword>
<dbReference type="InterPro" id="IPR050612">
    <property type="entry name" value="Prok_Mopterin_Oxidored"/>
</dbReference>
<dbReference type="EMBL" id="FSRG01000003">
    <property type="protein sequence ID" value="SIN80711.1"/>
    <property type="molecule type" value="Genomic_DNA"/>
</dbReference>
<feature type="domain" description="Molybdopterin oxidoreductase" evidence="11">
    <location>
        <begin position="91"/>
        <end position="549"/>
    </location>
</feature>
<comment type="cofactor">
    <cofactor evidence="10">
        <name>Mo-bis(molybdopterin guanine dinucleotide)</name>
        <dbReference type="ChEBI" id="CHEBI:60539"/>
    </cofactor>
    <text evidence="10">Binds 1 molybdenum-bis(molybdopterin guanine dinucleotide) (Mo-bis-MGD) cofactor per subunit.</text>
</comment>
<feature type="binding site" evidence="10">
    <location>
        <position position="463"/>
    </location>
    <ligand>
        <name>Mo-bis(molybdopterin guanine dinucleotide)</name>
        <dbReference type="ChEBI" id="CHEBI:60539"/>
    </ligand>
</feature>
<evidence type="ECO:0000259" key="12">
    <source>
        <dbReference type="Pfam" id="PF01568"/>
    </source>
</evidence>
<dbReference type="Gene3D" id="2.40.40.20">
    <property type="match status" value="1"/>
</dbReference>
<keyword evidence="7" id="KW-0574">Periplasm</keyword>
<dbReference type="Pfam" id="PF18364">
    <property type="entry name" value="Molybdopterin_N"/>
    <property type="match status" value="1"/>
</dbReference>
<evidence type="ECO:0000256" key="10">
    <source>
        <dbReference type="PIRSR" id="PIRSR606658-1"/>
    </source>
</evidence>
<dbReference type="NCBIfam" id="TIGR00509">
    <property type="entry name" value="bisC_fam"/>
    <property type="match status" value="1"/>
</dbReference>
<feature type="binding site" evidence="10">
    <location>
        <position position="770"/>
    </location>
    <ligand>
        <name>Mo-bis(molybdopterin guanine dinucleotide)</name>
        <dbReference type="ChEBI" id="CHEBI:60539"/>
    </ligand>
</feature>
<dbReference type="EC" id="1.7.2.3" evidence="3"/>
<dbReference type="CDD" id="cd02769">
    <property type="entry name" value="MopB_DMSOR-BSOR-TMAOR"/>
    <property type="match status" value="1"/>
</dbReference>
<evidence type="ECO:0000256" key="1">
    <source>
        <dbReference type="ARBA" id="ARBA00004418"/>
    </source>
</evidence>
<dbReference type="SUPFAM" id="SSF53706">
    <property type="entry name" value="Formate dehydrogenase/DMSO reductase, domains 1-3"/>
    <property type="match status" value="1"/>
</dbReference>
<dbReference type="InterPro" id="IPR006658">
    <property type="entry name" value="BisC"/>
</dbReference>
<dbReference type="InterPro" id="IPR009010">
    <property type="entry name" value="Asp_de-COase-like_dom_sf"/>
</dbReference>
<dbReference type="InterPro" id="IPR041954">
    <property type="entry name" value="CT_DMSOR/BSOR/TMAOR"/>
</dbReference>
<evidence type="ECO:0000256" key="2">
    <source>
        <dbReference type="ARBA" id="ARBA00010312"/>
    </source>
</evidence>
<dbReference type="PROSITE" id="PS51318">
    <property type="entry name" value="TAT"/>
    <property type="match status" value="1"/>
</dbReference>
<feature type="binding site" evidence="10">
    <location>
        <position position="153"/>
    </location>
    <ligand>
        <name>Mo-bis(molybdopterin guanine dinucleotide)</name>
        <dbReference type="ChEBI" id="CHEBI:60539"/>
    </ligand>
</feature>
<dbReference type="PROSITE" id="PS00932">
    <property type="entry name" value="MOLYBDOPTERIN_PROK_3"/>
    <property type="match status" value="1"/>
</dbReference>
<dbReference type="PANTHER" id="PTHR43742:SF10">
    <property type="entry name" value="TRIMETHYLAMINE-N-OXIDE REDUCTASE 2"/>
    <property type="match status" value="1"/>
</dbReference>
<evidence type="ECO:0000256" key="8">
    <source>
        <dbReference type="ARBA" id="ARBA00023002"/>
    </source>
</evidence>
<dbReference type="Gene3D" id="3.40.50.740">
    <property type="match status" value="1"/>
</dbReference>
<keyword evidence="5 10" id="KW-0479">Metal-binding</keyword>
<dbReference type="SUPFAM" id="SSF50692">
    <property type="entry name" value="ADC-like"/>
    <property type="match status" value="1"/>
</dbReference>
<keyword evidence="9" id="KW-0408">Iron</keyword>
<dbReference type="GO" id="GO:0050626">
    <property type="term" value="F:trimethylamine-N-oxide reductase (cytochrome c) activity"/>
    <property type="evidence" value="ECO:0007669"/>
    <property type="project" value="UniProtKB-EC"/>
</dbReference>
<protein>
    <recommendedName>
        <fullName evidence="3">trimethylamine-N-oxide reductase</fullName>
        <ecNumber evidence="3">1.7.2.3</ecNumber>
    </recommendedName>
</protein>
<keyword evidence="4 10" id="KW-0500">Molybdenum</keyword>
<dbReference type="CDD" id="cd02793">
    <property type="entry name" value="MopB_CT_DMSOR-BSOR-TMAOR"/>
    <property type="match status" value="1"/>
</dbReference>
<dbReference type="Proteomes" id="UP000184694">
    <property type="component" value="Unassembled WGS sequence"/>
</dbReference>
<dbReference type="GO" id="GO:0030151">
    <property type="term" value="F:molybdenum ion binding"/>
    <property type="evidence" value="ECO:0007669"/>
    <property type="project" value="TreeGrafter"/>
</dbReference>
<comment type="similarity">
    <text evidence="2">Belongs to the prokaryotic molybdopterin-containing oxidoreductase family.</text>
</comment>
<dbReference type="Pfam" id="PF00384">
    <property type="entry name" value="Molybdopterin"/>
    <property type="match status" value="1"/>
</dbReference>
<evidence type="ECO:0000256" key="6">
    <source>
        <dbReference type="ARBA" id="ARBA00022729"/>
    </source>
</evidence>
<dbReference type="PANTHER" id="PTHR43742">
    <property type="entry name" value="TRIMETHYLAMINE-N-OXIDE REDUCTASE"/>
    <property type="match status" value="1"/>
</dbReference>
<keyword evidence="6" id="KW-0732">Signal</keyword>
<dbReference type="Gene3D" id="3.90.55.10">
    <property type="entry name" value="Dimethylsulfoxide Reductase, domain 3"/>
    <property type="match status" value="1"/>
</dbReference>
<dbReference type="InterPro" id="IPR006311">
    <property type="entry name" value="TAT_signal"/>
</dbReference>
<dbReference type="STRING" id="1121457.SAMN02745161_0887"/>
<dbReference type="PROSITE" id="PS00490">
    <property type="entry name" value="MOLYBDOPTERIN_PROK_2"/>
    <property type="match status" value="1"/>
</dbReference>
<dbReference type="InterPro" id="IPR041460">
    <property type="entry name" value="Molybdopterin_N"/>
</dbReference>
<dbReference type="NCBIfam" id="NF011682">
    <property type="entry name" value="PRK15102.1"/>
    <property type="match status" value="1"/>
</dbReference>
<organism evidence="14 15">
    <name type="scientific">Halodesulfovibrio marinisediminis DSM 17456</name>
    <dbReference type="NCBI Taxonomy" id="1121457"/>
    <lineage>
        <taxon>Bacteria</taxon>
        <taxon>Pseudomonadati</taxon>
        <taxon>Thermodesulfobacteriota</taxon>
        <taxon>Desulfovibrionia</taxon>
        <taxon>Desulfovibrionales</taxon>
        <taxon>Desulfovibrionaceae</taxon>
        <taxon>Halodesulfovibrio</taxon>
    </lineage>
</organism>
<accession>A0A1N6ECL6</accession>
<reference evidence="15" key="1">
    <citation type="submission" date="2016-11" db="EMBL/GenBank/DDBJ databases">
        <authorList>
            <person name="Varghese N."/>
            <person name="Submissions S."/>
        </authorList>
    </citation>
    <scope>NUCLEOTIDE SEQUENCE [LARGE SCALE GENOMIC DNA]</scope>
    <source>
        <strain evidence="15">DSM 17456</strain>
    </source>
</reference>
<keyword evidence="9" id="KW-0411">Iron-sulfur</keyword>
<evidence type="ECO:0000256" key="3">
    <source>
        <dbReference type="ARBA" id="ARBA00011885"/>
    </source>
</evidence>
<evidence type="ECO:0000313" key="14">
    <source>
        <dbReference type="EMBL" id="SIN80711.1"/>
    </source>
</evidence>
<name>A0A1N6ECL6_9BACT</name>
<comment type="subcellular location">
    <subcellularLocation>
        <location evidence="1">Periplasm</location>
    </subcellularLocation>
</comment>
<evidence type="ECO:0000256" key="9">
    <source>
        <dbReference type="ARBA" id="ARBA00023014"/>
    </source>
</evidence>
<evidence type="ECO:0000259" key="11">
    <source>
        <dbReference type="Pfam" id="PF00384"/>
    </source>
</evidence>
<evidence type="ECO:0000259" key="13">
    <source>
        <dbReference type="Pfam" id="PF18364"/>
    </source>
</evidence>
<evidence type="ECO:0000256" key="5">
    <source>
        <dbReference type="ARBA" id="ARBA00022723"/>
    </source>
</evidence>
<sequence>MTMADTHKGISRRRFLELSAFTGFATLLGPSFLTSAYAAGGHDNVLTAAHWGAFRAKVKDGKFVEAVPFSGDKFPNSLVTSSPEYVYSPSRIKYPMVRKGFLEKGKASDTSERGKGEFVRVSWEKALELVSSELHRVKKEHGVSAIYGGSPGWRNLGKLHNSSAALHKLLNLHGGYTSCVGDYSTGASQIVMGYVMGNMEVYSQQSTWPTVIEHSEQIIIWGSDPLTTLKMGWSVPDHEGQEWIEKLKQSGKKIIVIDPIRNDTSEYLHAEHIAPRPNTDVAMMLGMAYTLIEEDLVDVDFLDEYTVGYDKVSSYITGGSDSVAKTPEWASDICGIPASVIRELARSAAKHRTMLMSGWSMQRADHGEQAHWMLVTLASMLGQIGLPGGGFGLAYHYSGAGSPTADAPGLPGFSAGKTPEGMPPAFPVARITDALLEPGKTIDFNGKKVTYPDIKLIYWAGGNPFHHQQDRNKLIKAWRKPETIIVNEMFWTSTARFADIVLPACTNFEQNDIERGGDYSAKYIMPMKKVIDPLYESKSTYEIFSLLAKQMGYGDAFTEGKGEMDWVASFYDSARKQGKNKKLAMPDFSSFWEKNEELKFEVKKEAQNWVRHAEYREEPYMEPLGTASGKIELFSRDIEKMQYDDCPPHASWIEPAEWLGSEKAKQYPLHLLSPHPKNRLHSQMNNVKSLRKKYTVKDREPVLMSVEDAKARNIKDGDIVRVFNDRGQVLAGAKVSDRIRAGVIRLREGGWYDPLNPGEDDSLCKYGHVNVLTLDKGSSKLAQATVANTALVQIEKFKGKIPAVTVFDSPHR</sequence>
<gene>
    <name evidence="14" type="ORF">SAMN02745161_0887</name>
</gene>
<feature type="domain" description="Molybdopterin dinucleotide-binding" evidence="12">
    <location>
        <begin position="669"/>
        <end position="786"/>
    </location>
</feature>
<dbReference type="GO" id="GO:0051536">
    <property type="term" value="F:iron-sulfur cluster binding"/>
    <property type="evidence" value="ECO:0007669"/>
    <property type="project" value="UniProtKB-KW"/>
</dbReference>